<feature type="transmembrane region" description="Helical" evidence="8">
    <location>
        <begin position="122"/>
        <end position="140"/>
    </location>
</feature>
<sequence length="521" mass="56286">MNWTVHLPALMLAVPLLGAFCTPIVALGGNRARSIWSVLVSLILTALSLFLFFEVAREGIMVYVMGETSWNLTLPMGFAYPVRIIMEVDAFNALIAVIGCFASLAGVLFGIKFVDRFSGKNWYVALYFLLTAGMLGMVLTGDLFNFFVFLEIASAASFGLIAYWRDRPESIEASFKYMLLSQVAGMMVLLAVGFLYGRYNMLNMAAIGNSLQAGLPEKIALVFLVVSLAMKCGAFPMHMWMPDAYAEAPSSVTVLLVVVSQASLVVLCRILFSVFGSTMALPAISWTLIVLGVMSMFFGVTMAVVQHEVKRLIGYHSVSQVGYMLMAFGVGFLALGNPSEMADYGMASIKGGIFHMVNYMMYKGMLFLGAGALYYVTGTRDLDKMGGLSRRMPVTTVMFFISAAAISGVPPFNGFVSKLMIYQSSFAVHPALTVVALVTSILTLASFVKVFQSAFLGPERTELKKVREVPGSMIAGMVVITVVILGLSLFPTWVVSNLIEPAAAALVDKGAYIGAVMGGIL</sequence>
<feature type="transmembrane region" description="Helical" evidence="8">
    <location>
        <begin position="177"/>
        <end position="199"/>
    </location>
</feature>
<dbReference type="STRING" id="561720.SAMN06275492_11320"/>
<evidence type="ECO:0000259" key="9">
    <source>
        <dbReference type="Pfam" id="PF00361"/>
    </source>
</evidence>
<dbReference type="Proteomes" id="UP000193355">
    <property type="component" value="Unassembled WGS sequence"/>
</dbReference>
<reference evidence="11" key="1">
    <citation type="submission" date="2017-04" db="EMBL/GenBank/DDBJ databases">
        <authorList>
            <person name="Varghese N."/>
            <person name="Submissions S."/>
        </authorList>
    </citation>
    <scope>NUCLEOTIDE SEQUENCE [LARGE SCALE GENOMIC DNA]</scope>
    <source>
        <strain evidence="11">USBA 82</strain>
    </source>
</reference>
<evidence type="ECO:0000313" key="10">
    <source>
        <dbReference type="EMBL" id="SMG28595.1"/>
    </source>
</evidence>
<accession>A0A1X7JK99</accession>
<dbReference type="PANTHER" id="PTHR42703">
    <property type="entry name" value="NADH DEHYDROGENASE"/>
    <property type="match status" value="1"/>
</dbReference>
<feature type="domain" description="NADH:quinone oxidoreductase/Mrp antiporter transmembrane" evidence="9">
    <location>
        <begin position="141"/>
        <end position="443"/>
    </location>
</feature>
<dbReference type="EMBL" id="FXBB01000013">
    <property type="protein sequence ID" value="SMG28595.1"/>
    <property type="molecule type" value="Genomic_DNA"/>
</dbReference>
<evidence type="ECO:0000256" key="8">
    <source>
        <dbReference type="SAM" id="Phobius"/>
    </source>
</evidence>
<dbReference type="InterPro" id="IPR001750">
    <property type="entry name" value="ND/Mrp_TM"/>
</dbReference>
<keyword evidence="3" id="KW-1003">Cell membrane</keyword>
<evidence type="ECO:0000256" key="1">
    <source>
        <dbReference type="ARBA" id="ARBA00004651"/>
    </source>
</evidence>
<keyword evidence="6 8" id="KW-0472">Membrane</keyword>
<dbReference type="OrthoDB" id="9807568at2"/>
<evidence type="ECO:0000256" key="7">
    <source>
        <dbReference type="RuleBase" id="RU000320"/>
    </source>
</evidence>
<feature type="transmembrane region" description="Helical" evidence="8">
    <location>
        <begin position="146"/>
        <end position="165"/>
    </location>
</feature>
<feature type="transmembrane region" description="Helical" evidence="8">
    <location>
        <begin position="252"/>
        <end position="272"/>
    </location>
</feature>
<feature type="transmembrane region" description="Helical" evidence="8">
    <location>
        <begin position="356"/>
        <end position="376"/>
    </location>
</feature>
<feature type="transmembrane region" description="Helical" evidence="8">
    <location>
        <begin position="7"/>
        <end position="28"/>
    </location>
</feature>
<dbReference type="AlphaFoldDB" id="A0A1X7JK99"/>
<evidence type="ECO:0000256" key="2">
    <source>
        <dbReference type="ARBA" id="ARBA00005346"/>
    </source>
</evidence>
<proteinExistence type="inferred from homology"/>
<feature type="transmembrane region" description="Helical" evidence="8">
    <location>
        <begin position="428"/>
        <end position="448"/>
    </location>
</feature>
<dbReference type="GO" id="GO:0005886">
    <property type="term" value="C:plasma membrane"/>
    <property type="evidence" value="ECO:0007669"/>
    <property type="project" value="UniProtKB-SubCell"/>
</dbReference>
<comment type="similarity">
    <text evidence="2">Belongs to the CPA3 antiporters (TC 2.A.63) subunit D family.</text>
</comment>
<name>A0A1X7JK99_9BACT</name>
<feature type="transmembrane region" description="Helical" evidence="8">
    <location>
        <begin position="90"/>
        <end position="110"/>
    </location>
</feature>
<gene>
    <name evidence="10" type="ORF">SAMN06275492_11320</name>
</gene>
<protein>
    <submittedName>
        <fullName evidence="10">Multicomponent Na+:H+ antiporter subunit D</fullName>
    </submittedName>
</protein>
<keyword evidence="5 8" id="KW-1133">Transmembrane helix</keyword>
<evidence type="ECO:0000256" key="4">
    <source>
        <dbReference type="ARBA" id="ARBA00022692"/>
    </source>
</evidence>
<feature type="transmembrane region" description="Helical" evidence="8">
    <location>
        <begin position="219"/>
        <end position="240"/>
    </location>
</feature>
<evidence type="ECO:0000256" key="3">
    <source>
        <dbReference type="ARBA" id="ARBA00022475"/>
    </source>
</evidence>
<dbReference type="PRINTS" id="PR01434">
    <property type="entry name" value="NADHDHGNASE5"/>
</dbReference>
<dbReference type="PANTHER" id="PTHR42703:SF1">
    <property type="entry name" value="NA(+)_H(+) ANTIPORTER SUBUNIT D1"/>
    <property type="match status" value="1"/>
</dbReference>
<keyword evidence="11" id="KW-1185">Reference proteome</keyword>
<feature type="transmembrane region" description="Helical" evidence="8">
    <location>
        <begin position="397"/>
        <end position="416"/>
    </location>
</feature>
<feature type="transmembrane region" description="Helical" evidence="8">
    <location>
        <begin position="317"/>
        <end position="336"/>
    </location>
</feature>
<dbReference type="RefSeq" id="WP_085544496.1">
    <property type="nucleotide sequence ID" value="NZ_FXBB01000013.1"/>
</dbReference>
<keyword evidence="4 7" id="KW-0812">Transmembrane</keyword>
<comment type="subcellular location">
    <subcellularLocation>
        <location evidence="1">Cell membrane</location>
        <topology evidence="1">Multi-pass membrane protein</topology>
    </subcellularLocation>
    <subcellularLocation>
        <location evidence="7">Membrane</location>
        <topology evidence="7">Multi-pass membrane protein</topology>
    </subcellularLocation>
</comment>
<dbReference type="Pfam" id="PF00361">
    <property type="entry name" value="Proton_antipo_M"/>
    <property type="match status" value="1"/>
</dbReference>
<evidence type="ECO:0000256" key="5">
    <source>
        <dbReference type="ARBA" id="ARBA00022989"/>
    </source>
</evidence>
<organism evidence="10 11">
    <name type="scientific">Dethiosulfovibrio salsuginis</name>
    <dbReference type="NCBI Taxonomy" id="561720"/>
    <lineage>
        <taxon>Bacteria</taxon>
        <taxon>Thermotogati</taxon>
        <taxon>Synergistota</taxon>
        <taxon>Synergistia</taxon>
        <taxon>Synergistales</taxon>
        <taxon>Dethiosulfovibrionaceae</taxon>
        <taxon>Dethiosulfovibrio</taxon>
    </lineage>
</organism>
<dbReference type="NCBIfam" id="NF006240">
    <property type="entry name" value="PRK08376.1"/>
    <property type="match status" value="1"/>
</dbReference>
<feature type="transmembrane region" description="Helical" evidence="8">
    <location>
        <begin position="284"/>
        <end position="305"/>
    </location>
</feature>
<evidence type="ECO:0000313" key="11">
    <source>
        <dbReference type="Proteomes" id="UP000193355"/>
    </source>
</evidence>
<feature type="transmembrane region" description="Helical" evidence="8">
    <location>
        <begin position="469"/>
        <end position="490"/>
    </location>
</feature>
<feature type="transmembrane region" description="Helical" evidence="8">
    <location>
        <begin position="34"/>
        <end position="53"/>
    </location>
</feature>
<evidence type="ECO:0000256" key="6">
    <source>
        <dbReference type="ARBA" id="ARBA00023136"/>
    </source>
</evidence>
<dbReference type="InterPro" id="IPR050586">
    <property type="entry name" value="CPA3_Na-H_Antiporter_D"/>
</dbReference>